<dbReference type="RefSeq" id="WP_006981316.1">
    <property type="nucleotide sequence ID" value="NZ_ABVL01000012.1"/>
</dbReference>
<feature type="transmembrane region" description="Helical" evidence="1">
    <location>
        <begin position="108"/>
        <end position="129"/>
    </location>
</feature>
<dbReference type="InterPro" id="IPR034804">
    <property type="entry name" value="SQR/QFR_C/D"/>
</dbReference>
<accession>B4D503</accession>
<reference evidence="2 3" key="1">
    <citation type="journal article" date="2011" name="J. Bacteriol.">
        <title>Genome sequence of Chthoniobacter flavus Ellin428, an aerobic heterotrophic soil bacterium.</title>
        <authorList>
            <person name="Kant R."/>
            <person name="van Passel M.W."/>
            <person name="Palva A."/>
            <person name="Lucas S."/>
            <person name="Lapidus A."/>
            <person name="Glavina Del Rio T."/>
            <person name="Dalin E."/>
            <person name="Tice H."/>
            <person name="Bruce D."/>
            <person name="Goodwin L."/>
            <person name="Pitluck S."/>
            <person name="Larimer F.W."/>
            <person name="Land M.L."/>
            <person name="Hauser L."/>
            <person name="Sangwan P."/>
            <person name="de Vos W.M."/>
            <person name="Janssen P.H."/>
            <person name="Smidt H."/>
        </authorList>
    </citation>
    <scope>NUCLEOTIDE SEQUENCE [LARGE SCALE GENOMIC DNA]</scope>
    <source>
        <strain evidence="2 3">Ellin428</strain>
    </source>
</reference>
<dbReference type="NCBIfam" id="TIGR02046">
    <property type="entry name" value="sdhC_b558_fam"/>
    <property type="match status" value="1"/>
</dbReference>
<dbReference type="InterPro" id="IPR011138">
    <property type="entry name" value="Cytochrome_b-558"/>
</dbReference>
<dbReference type="GO" id="GO:0016020">
    <property type="term" value="C:membrane"/>
    <property type="evidence" value="ECO:0007669"/>
    <property type="project" value="InterPro"/>
</dbReference>
<sequence>MNPILRFCSSSIGRKWIVALTGLVLFGFVIGHLIGNLQIFLGSPEPINRYGAFLQGLGELLWAIRFFLLAMLVLHIVFTVKLRAESRAARPVNYAVTNRRATSPAARWMLLSGIMVFCFIVFHLLHFTAQVPAVNGLGQNFETLHDAQGRHDVYRMMVLGFSNPAASAFYVVAVALLALHLNHGIMSMFQTLGLNSGKVRPLWEKGGPAVAWLIFLGYASIPVAILTGIVK</sequence>
<dbReference type="AlphaFoldDB" id="B4D503"/>
<dbReference type="eggNOG" id="ENOG502Z7RU">
    <property type="taxonomic scope" value="Bacteria"/>
</dbReference>
<dbReference type="InParanoid" id="B4D503"/>
<evidence type="ECO:0000313" key="3">
    <source>
        <dbReference type="Proteomes" id="UP000005824"/>
    </source>
</evidence>
<evidence type="ECO:0000313" key="2">
    <source>
        <dbReference type="EMBL" id="EDY18606.1"/>
    </source>
</evidence>
<dbReference type="CDD" id="cd03498">
    <property type="entry name" value="SQR_TypeB_2_TM"/>
    <property type="match status" value="1"/>
</dbReference>
<protein>
    <submittedName>
        <fullName evidence="2">Succinate dehydrogenase (Or fumarate reductase) cytochrome b subunit, b558 family</fullName>
    </submittedName>
</protein>
<keyword evidence="3" id="KW-1185">Reference proteome</keyword>
<dbReference type="Gene3D" id="1.20.1300.10">
    <property type="entry name" value="Fumarate reductase/succinate dehydrogenase, transmembrane subunit"/>
    <property type="match status" value="1"/>
</dbReference>
<dbReference type="EMBL" id="ABVL01000012">
    <property type="protein sequence ID" value="EDY18606.1"/>
    <property type="molecule type" value="Genomic_DNA"/>
</dbReference>
<keyword evidence="1" id="KW-0472">Membrane</keyword>
<dbReference type="SUPFAM" id="SSF81343">
    <property type="entry name" value="Fumarate reductase respiratory complex transmembrane subunits"/>
    <property type="match status" value="1"/>
</dbReference>
<evidence type="ECO:0000256" key="1">
    <source>
        <dbReference type="SAM" id="Phobius"/>
    </source>
</evidence>
<proteinExistence type="predicted"/>
<dbReference type="Proteomes" id="UP000005824">
    <property type="component" value="Unassembled WGS sequence"/>
</dbReference>
<dbReference type="STRING" id="497964.CfE428DRAFT_3991"/>
<feature type="transmembrane region" description="Helical" evidence="1">
    <location>
        <begin position="16"/>
        <end position="40"/>
    </location>
</feature>
<name>B4D503_9BACT</name>
<feature type="transmembrane region" description="Helical" evidence="1">
    <location>
        <begin position="167"/>
        <end position="189"/>
    </location>
</feature>
<organism evidence="2 3">
    <name type="scientific">Chthoniobacter flavus Ellin428</name>
    <dbReference type="NCBI Taxonomy" id="497964"/>
    <lineage>
        <taxon>Bacteria</taxon>
        <taxon>Pseudomonadati</taxon>
        <taxon>Verrucomicrobiota</taxon>
        <taxon>Spartobacteria</taxon>
        <taxon>Chthoniobacterales</taxon>
        <taxon>Chthoniobacteraceae</taxon>
        <taxon>Chthoniobacter</taxon>
    </lineage>
</organism>
<feature type="transmembrane region" description="Helical" evidence="1">
    <location>
        <begin position="210"/>
        <end position="230"/>
    </location>
</feature>
<feature type="transmembrane region" description="Helical" evidence="1">
    <location>
        <begin position="60"/>
        <end position="80"/>
    </location>
</feature>
<keyword evidence="1" id="KW-1133">Transmembrane helix</keyword>
<keyword evidence="1" id="KW-0812">Transmembrane</keyword>
<comment type="caution">
    <text evidence="2">The sequence shown here is derived from an EMBL/GenBank/DDBJ whole genome shotgun (WGS) entry which is preliminary data.</text>
</comment>
<gene>
    <name evidence="2" type="ORF">CfE428DRAFT_3991</name>
</gene>